<sequence length="166" mass="18295">MVRFETVKPAKPVIGLVLRCHTGAPLVFPPRLRLAGQQLVAYPAAAPILPLISLSLATWLDCYSDKASPAAPIVAPIRSLHVRLIFYFLSEFCLHFFISGPYMDTDNINIPSSELVNIIDVDDDMEEIDVDDDVHVEQNGGATDKNQGRGRNASAYMHTKLDSECV</sequence>
<name>A0AAU9PUQ6_9ASTR</name>
<dbReference type="EMBL" id="CAKMRJ010005745">
    <property type="protein sequence ID" value="CAH1453332.1"/>
    <property type="molecule type" value="Genomic_DNA"/>
</dbReference>
<gene>
    <name evidence="1" type="ORF">LVIROSA_LOCUS38585</name>
</gene>
<reference evidence="1 2" key="1">
    <citation type="submission" date="2022-01" db="EMBL/GenBank/DDBJ databases">
        <authorList>
            <person name="Xiong W."/>
            <person name="Schranz E."/>
        </authorList>
    </citation>
    <scope>NUCLEOTIDE SEQUENCE [LARGE SCALE GENOMIC DNA]</scope>
</reference>
<evidence type="ECO:0000313" key="1">
    <source>
        <dbReference type="EMBL" id="CAH1453332.1"/>
    </source>
</evidence>
<accession>A0AAU9PUQ6</accession>
<dbReference type="AlphaFoldDB" id="A0AAU9PUQ6"/>
<keyword evidence="2" id="KW-1185">Reference proteome</keyword>
<proteinExistence type="predicted"/>
<organism evidence="1 2">
    <name type="scientific">Lactuca virosa</name>
    <dbReference type="NCBI Taxonomy" id="75947"/>
    <lineage>
        <taxon>Eukaryota</taxon>
        <taxon>Viridiplantae</taxon>
        <taxon>Streptophyta</taxon>
        <taxon>Embryophyta</taxon>
        <taxon>Tracheophyta</taxon>
        <taxon>Spermatophyta</taxon>
        <taxon>Magnoliopsida</taxon>
        <taxon>eudicotyledons</taxon>
        <taxon>Gunneridae</taxon>
        <taxon>Pentapetalae</taxon>
        <taxon>asterids</taxon>
        <taxon>campanulids</taxon>
        <taxon>Asterales</taxon>
        <taxon>Asteraceae</taxon>
        <taxon>Cichorioideae</taxon>
        <taxon>Cichorieae</taxon>
        <taxon>Lactucinae</taxon>
        <taxon>Lactuca</taxon>
    </lineage>
</organism>
<comment type="caution">
    <text evidence="1">The sequence shown here is derived from an EMBL/GenBank/DDBJ whole genome shotgun (WGS) entry which is preliminary data.</text>
</comment>
<protein>
    <submittedName>
        <fullName evidence="1">Uncharacterized protein</fullName>
    </submittedName>
</protein>
<evidence type="ECO:0000313" key="2">
    <source>
        <dbReference type="Proteomes" id="UP001157418"/>
    </source>
</evidence>
<dbReference type="Proteomes" id="UP001157418">
    <property type="component" value="Unassembled WGS sequence"/>
</dbReference>